<sequence>MSQPSTSSGVSQQFAGAPPDASPSSRSRHTPESSQRRESILRSFLLLEEPQSPALSGDETWGGMSSSPSRALTYDEDRRRISPPSYKGGMHEQHLGATTDATQLGSSPPGLPKNTRGSRLGQQMGRQKSGGGPSSGGGYTSQRTSMAFSSSDDGSGRDSQVDEAGRYGAIRSRPPPLGPAFGVDNGGAEDSPTSSTSSSATPQNLSIASKQQRRTSRLQYNKVGDSSGSSNTSRFEDRDRAARLAQGSLGSMFTSSPYQRRSDHGNDAESSSSARAQRELFLPAMKNGGGGAGPPSATGSRPTSPSVPIKAPRRMTSAQRLRSAREDLQGSLADSSMGMTRQSSGSGMEVTPPTSAARSSFSWTSPTSDGHRQTPRSMATTSSTHSQTHSSTKAPMAASALPRSEGLSGQSQLSDAEIVTLGAIDGQDPISLLPANGGALSSKNVLTIALAKAQNAVQHDSSNAVPEAIQAYSQAVRLLQEVMDRISPRAGSSRKSNREEERRRLRVIHDTYADRIRLLSMIYNTDSSRETEDMDDSLVVAPSHSSEVGEPEGQEPTASAPVISIQQESGAPQDEEDAAAAMSPGGGEKERMRSDSEGSFRSIDSRDGRRSAGSAAVAGATPRPSNELAPPRSSEDLPPLPSTPYFDASPTLSQKEKMEGENTIDGLSTPLASRFASSASALPQVGATSEPLMRSSLTLPRLERQEGLLLPNPPKSARPFGDGDSELLPSAGGPSAFLRSSSPLGTGSTRPRATTLSAANHSGKATLLVNNAVDQGSLVSRRRAEASMDQQATPQQVATRRGGEALARQSSRDSSGGSGNVDADGGAAASGRKRAISQPGSRRPILPSAFQAPPLPKFARKMSIPSLSSAFNAAGQAQQQQQQQQPQQPQQQLEKTATANAKAVHHQASSSLSPSAATSLQQQQRPPGSAAYRFPSPAPSFTSGYHALLDTGAANSPAVVPAEYPWTSTGPGSAPPAQGNATKPRPTAAVMVPPPDLFPSGLASANALGTASFHLDRPTRAPRRVLGVLPAALHPEAFLPDLVQFPSPPERQLPALRPFIAARSLRSSIATGAFLTRKLCVTPPTWRTVAGVKLVGLEVKVRAMDAVCSGVEAVARSGEAMLAIGGDVTGQQQGQGTAAIVASAFAKQLEDFDALCYEVQGTLAKKIGFIDDPNSSSLPAASGPLSAGGSSSFASGKPESAGGKKSGFQSKFFTRSFLADRVAAAKDKAGSAGANGITAAGAGGGAASSVTAAGGGVGDGSTMAFVEGVARMLGKLQILEAHLEACLAPLATSGAASPSALTENGPALHSAAVTMYNATRRGSTSPDAVHPYPSSPGDAPPIPMLPLELRRLIEAKLRRSSDFLANVLLRFVLRDLALLLDKAVKRTGGGGGLLD</sequence>
<dbReference type="Gene3D" id="1.20.58.80">
    <property type="entry name" value="Phosphotransferase system, lactose/cellobiose-type IIA subunit"/>
    <property type="match status" value="1"/>
</dbReference>
<feature type="compositionally biased region" description="Basic and acidic residues" evidence="1">
    <location>
        <begin position="587"/>
        <end position="610"/>
    </location>
</feature>
<feature type="compositionally biased region" description="Polar residues" evidence="1">
    <location>
        <begin position="788"/>
        <end position="798"/>
    </location>
</feature>
<gene>
    <name evidence="2" type="ORF">BDZ90DRAFT_231150</name>
</gene>
<evidence type="ECO:0000313" key="2">
    <source>
        <dbReference type="EMBL" id="PWN29152.1"/>
    </source>
</evidence>
<dbReference type="OrthoDB" id="2245455at2759"/>
<feature type="compositionally biased region" description="Polar residues" evidence="1">
    <location>
        <begin position="738"/>
        <end position="760"/>
    </location>
</feature>
<feature type="compositionally biased region" description="Low complexity" evidence="1">
    <location>
        <begin position="191"/>
        <end position="202"/>
    </location>
</feature>
<dbReference type="STRING" id="1569628.A0A316UVA0"/>
<evidence type="ECO:0008006" key="4">
    <source>
        <dbReference type="Google" id="ProtNLM"/>
    </source>
</evidence>
<feature type="compositionally biased region" description="Basic and acidic residues" evidence="1">
    <location>
        <begin position="29"/>
        <end position="40"/>
    </location>
</feature>
<feature type="region of interest" description="Disordered" evidence="1">
    <location>
        <begin position="964"/>
        <end position="986"/>
    </location>
</feature>
<name>A0A316UVA0_9BASI</name>
<feature type="region of interest" description="Disordered" evidence="1">
    <location>
        <begin position="871"/>
        <end position="936"/>
    </location>
</feature>
<dbReference type="InterPro" id="IPR036181">
    <property type="entry name" value="MIT_dom_sf"/>
</dbReference>
<feature type="compositionally biased region" description="Low complexity" evidence="1">
    <location>
        <begin position="907"/>
        <end position="924"/>
    </location>
</feature>
<organism evidence="2 3">
    <name type="scientific">Jaminaea rosea</name>
    <dbReference type="NCBI Taxonomy" id="1569628"/>
    <lineage>
        <taxon>Eukaryota</taxon>
        <taxon>Fungi</taxon>
        <taxon>Dikarya</taxon>
        <taxon>Basidiomycota</taxon>
        <taxon>Ustilaginomycotina</taxon>
        <taxon>Exobasidiomycetes</taxon>
        <taxon>Microstromatales</taxon>
        <taxon>Microstromatales incertae sedis</taxon>
        <taxon>Jaminaea</taxon>
    </lineage>
</organism>
<dbReference type="Proteomes" id="UP000245884">
    <property type="component" value="Unassembled WGS sequence"/>
</dbReference>
<feature type="region of interest" description="Disordered" evidence="1">
    <location>
        <begin position="566"/>
        <end position="766"/>
    </location>
</feature>
<keyword evidence="3" id="KW-1185">Reference proteome</keyword>
<feature type="compositionally biased region" description="Low complexity" evidence="1">
    <location>
        <begin position="876"/>
        <end position="892"/>
    </location>
</feature>
<dbReference type="GeneID" id="37027562"/>
<feature type="compositionally biased region" description="Basic and acidic residues" evidence="1">
    <location>
        <begin position="154"/>
        <end position="165"/>
    </location>
</feature>
<feature type="compositionally biased region" description="Low complexity" evidence="1">
    <location>
        <begin position="15"/>
        <end position="25"/>
    </location>
</feature>
<feature type="compositionally biased region" description="Polar residues" evidence="1">
    <location>
        <begin position="248"/>
        <end position="259"/>
    </location>
</feature>
<dbReference type="RefSeq" id="XP_025363764.1">
    <property type="nucleotide sequence ID" value="XM_025505739.1"/>
</dbReference>
<accession>A0A316UVA0</accession>
<proteinExistence type="predicted"/>
<feature type="compositionally biased region" description="Polar residues" evidence="1">
    <location>
        <begin position="1"/>
        <end position="14"/>
    </location>
</feature>
<feature type="region of interest" description="Disordered" evidence="1">
    <location>
        <begin position="1"/>
        <end position="412"/>
    </location>
</feature>
<evidence type="ECO:0000256" key="1">
    <source>
        <dbReference type="SAM" id="MobiDB-lite"/>
    </source>
</evidence>
<dbReference type="SUPFAM" id="SSF116846">
    <property type="entry name" value="MIT domain"/>
    <property type="match status" value="1"/>
</dbReference>
<protein>
    <recommendedName>
        <fullName evidence="4">MIT domain-containing protein</fullName>
    </recommendedName>
</protein>
<feature type="compositionally biased region" description="Low complexity" evidence="1">
    <location>
        <begin position="380"/>
        <end position="392"/>
    </location>
</feature>
<feature type="compositionally biased region" description="Low complexity" evidence="1">
    <location>
        <begin position="672"/>
        <end position="681"/>
    </location>
</feature>
<feature type="region of interest" description="Disordered" evidence="1">
    <location>
        <begin position="541"/>
        <end position="560"/>
    </location>
</feature>
<evidence type="ECO:0000313" key="3">
    <source>
        <dbReference type="Proteomes" id="UP000245884"/>
    </source>
</evidence>
<feature type="compositionally biased region" description="Gly residues" evidence="1">
    <location>
        <begin position="128"/>
        <end position="139"/>
    </location>
</feature>
<feature type="compositionally biased region" description="Polar residues" evidence="1">
    <location>
        <begin position="332"/>
        <end position="368"/>
    </location>
</feature>
<feature type="compositionally biased region" description="Polar residues" evidence="1">
    <location>
        <begin position="115"/>
        <end position="126"/>
    </location>
</feature>
<reference evidence="2 3" key="1">
    <citation type="journal article" date="2018" name="Mol. Biol. Evol.">
        <title>Broad Genomic Sampling Reveals a Smut Pathogenic Ancestry of the Fungal Clade Ustilaginomycotina.</title>
        <authorList>
            <person name="Kijpornyongpan T."/>
            <person name="Mondo S.J."/>
            <person name="Barry K."/>
            <person name="Sandor L."/>
            <person name="Lee J."/>
            <person name="Lipzen A."/>
            <person name="Pangilinan J."/>
            <person name="LaButti K."/>
            <person name="Hainaut M."/>
            <person name="Henrissat B."/>
            <person name="Grigoriev I.V."/>
            <person name="Spatafora J.W."/>
            <person name="Aime M.C."/>
        </authorList>
    </citation>
    <scope>NUCLEOTIDE SEQUENCE [LARGE SCALE GENOMIC DNA]</scope>
    <source>
        <strain evidence="2 3">MCA 5214</strain>
    </source>
</reference>
<dbReference type="PANTHER" id="PTHR37327">
    <property type="entry name" value="CHROMOSOME 1, WHOLE GENOME SHOTGUN SEQUENCE"/>
    <property type="match status" value="1"/>
</dbReference>
<feature type="compositionally biased region" description="Polar residues" evidence="1">
    <location>
        <begin position="224"/>
        <end position="233"/>
    </location>
</feature>
<dbReference type="PANTHER" id="PTHR37327:SF1">
    <property type="entry name" value="MICROTUBULE INTERACTING AND TRANSPORT DOMAIN-CONTAINING PROTEIN"/>
    <property type="match status" value="1"/>
</dbReference>
<feature type="region of interest" description="Disordered" evidence="1">
    <location>
        <begin position="779"/>
        <end position="853"/>
    </location>
</feature>
<feature type="compositionally biased region" description="Low complexity" evidence="1">
    <location>
        <begin position="611"/>
        <end position="620"/>
    </location>
</feature>
<dbReference type="EMBL" id="KZ819664">
    <property type="protein sequence ID" value="PWN29152.1"/>
    <property type="molecule type" value="Genomic_DNA"/>
</dbReference>